<evidence type="ECO:0000256" key="1">
    <source>
        <dbReference type="SAM" id="MobiDB-lite"/>
    </source>
</evidence>
<keyword evidence="2" id="KW-0472">Membrane</keyword>
<dbReference type="Proteomes" id="UP000297907">
    <property type="component" value="Unassembled WGS sequence"/>
</dbReference>
<dbReference type="EMBL" id="SOFL01000021">
    <property type="protein sequence ID" value="TFC03718.1"/>
    <property type="molecule type" value="Genomic_DNA"/>
</dbReference>
<evidence type="ECO:0000256" key="2">
    <source>
        <dbReference type="SAM" id="Phobius"/>
    </source>
</evidence>
<dbReference type="InterPro" id="IPR025241">
    <property type="entry name" value="DUF4190"/>
</dbReference>
<reference evidence="4 5" key="1">
    <citation type="submission" date="2019-03" db="EMBL/GenBank/DDBJ databases">
        <title>Genomics of glacier-inhabiting Cryobacterium strains.</title>
        <authorList>
            <person name="Liu Q."/>
            <person name="Xin Y.-H."/>
        </authorList>
    </citation>
    <scope>NUCLEOTIDE SEQUENCE [LARGE SCALE GENOMIC DNA]</scope>
    <source>
        <strain evidence="4 5">RHLS22-1</strain>
    </source>
</reference>
<accession>A0A4R8WAM2</accession>
<evidence type="ECO:0000313" key="4">
    <source>
        <dbReference type="EMBL" id="TFC03718.1"/>
    </source>
</evidence>
<gene>
    <name evidence="4" type="ORF">E3O42_06050</name>
</gene>
<feature type="transmembrane region" description="Helical" evidence="2">
    <location>
        <begin position="79"/>
        <end position="103"/>
    </location>
</feature>
<feature type="region of interest" description="Disordered" evidence="1">
    <location>
        <begin position="15"/>
        <end position="50"/>
    </location>
</feature>
<sequence>MAPIAPSALVFPTLHPREGVPMTDPNQYPVNKPDSNEPTPPAAYTPPAPPAYGVTPAAPAYGAAPQGYGQPAAGDKWNVLAIISLVSAFFVSLAAVICGHIALSQIKKTGEKGRGLAIAGLVLGYLGLISGLIFIVVIILATIAGINDGSYTTY</sequence>
<comment type="caution">
    <text evidence="4">The sequence shown here is derived from an EMBL/GenBank/DDBJ whole genome shotgun (WGS) entry which is preliminary data.</text>
</comment>
<name>A0A4R8WAM2_9MICO</name>
<dbReference type="AlphaFoldDB" id="A0A4R8WAM2"/>
<proteinExistence type="predicted"/>
<evidence type="ECO:0000313" key="5">
    <source>
        <dbReference type="Proteomes" id="UP000297907"/>
    </source>
</evidence>
<feature type="transmembrane region" description="Helical" evidence="2">
    <location>
        <begin position="115"/>
        <end position="146"/>
    </location>
</feature>
<feature type="domain" description="DUF4190" evidence="3">
    <location>
        <begin position="79"/>
        <end position="133"/>
    </location>
</feature>
<feature type="compositionally biased region" description="Pro residues" evidence="1">
    <location>
        <begin position="38"/>
        <end position="50"/>
    </location>
</feature>
<evidence type="ECO:0000259" key="3">
    <source>
        <dbReference type="Pfam" id="PF13828"/>
    </source>
</evidence>
<protein>
    <submittedName>
        <fullName evidence="4">DUF4190 domain-containing protein</fullName>
    </submittedName>
</protein>
<keyword evidence="2" id="KW-0812">Transmembrane</keyword>
<keyword evidence="2" id="KW-1133">Transmembrane helix</keyword>
<dbReference type="OrthoDB" id="4374883at2"/>
<organism evidence="4 5">
    <name type="scientific">Cryobacterium adonitolivorans</name>
    <dbReference type="NCBI Taxonomy" id="1259189"/>
    <lineage>
        <taxon>Bacteria</taxon>
        <taxon>Bacillati</taxon>
        <taxon>Actinomycetota</taxon>
        <taxon>Actinomycetes</taxon>
        <taxon>Micrococcales</taxon>
        <taxon>Microbacteriaceae</taxon>
        <taxon>Cryobacterium</taxon>
    </lineage>
</organism>
<dbReference type="Pfam" id="PF13828">
    <property type="entry name" value="DUF4190"/>
    <property type="match status" value="1"/>
</dbReference>
<keyword evidence="5" id="KW-1185">Reference proteome</keyword>